<accession>A0ABY9H0C9</accession>
<proteinExistence type="predicted"/>
<sequence>MMKGAKRVLCWMGLGVAVTLVVGCATQDHLYSQGRCLTCINNPVTGEPVNYDPGQQPAIEKDAEAASSGQEVSASSRHGRFSMASPLDVDTAYARVRSEFGFRSDADFNPNSNSDQWAMMDNAWHFDATPGAFYQMSDYARQAVNGAEHSLVLKAQIQRDGSGSRINVEYLPTTSAGYDGDAMGEALEERFPMALR</sequence>
<name>A0ABY9H0C9_9GAMM</name>
<reference evidence="1 2" key="1">
    <citation type="submission" date="2023-08" db="EMBL/GenBank/DDBJ databases">
        <title>Transcriptome Analysis of Halomonas alkalicola CICC 11012s to Identify the Genes Involved in Alkaline Tolerances.</title>
        <authorList>
            <person name="Zhai L."/>
        </authorList>
    </citation>
    <scope>NUCLEOTIDE SEQUENCE [LARGE SCALE GENOMIC DNA]</scope>
    <source>
        <strain evidence="1 2">CICC 11012s</strain>
    </source>
</reference>
<dbReference type="RefSeq" id="WP_305497905.1">
    <property type="nucleotide sequence ID" value="NZ_CP131913.1"/>
</dbReference>
<gene>
    <name evidence="1" type="ORF">B6N23_08795</name>
</gene>
<keyword evidence="2" id="KW-1185">Reference proteome</keyword>
<dbReference type="Proteomes" id="UP001235344">
    <property type="component" value="Chromosome"/>
</dbReference>
<dbReference type="EMBL" id="CP131913">
    <property type="protein sequence ID" value="WLI71930.1"/>
    <property type="molecule type" value="Genomic_DNA"/>
</dbReference>
<protein>
    <recommendedName>
        <fullName evidence="3">Lipoprotein</fullName>
    </recommendedName>
</protein>
<organism evidence="1 2">
    <name type="scientific">Halomonas alkalicola</name>
    <dbReference type="NCBI Taxonomy" id="1930622"/>
    <lineage>
        <taxon>Bacteria</taxon>
        <taxon>Pseudomonadati</taxon>
        <taxon>Pseudomonadota</taxon>
        <taxon>Gammaproteobacteria</taxon>
        <taxon>Oceanospirillales</taxon>
        <taxon>Halomonadaceae</taxon>
        <taxon>Halomonas</taxon>
    </lineage>
</organism>
<evidence type="ECO:0000313" key="1">
    <source>
        <dbReference type="EMBL" id="WLI71930.1"/>
    </source>
</evidence>
<evidence type="ECO:0008006" key="3">
    <source>
        <dbReference type="Google" id="ProtNLM"/>
    </source>
</evidence>
<evidence type="ECO:0000313" key="2">
    <source>
        <dbReference type="Proteomes" id="UP001235344"/>
    </source>
</evidence>
<dbReference type="PROSITE" id="PS51257">
    <property type="entry name" value="PROKAR_LIPOPROTEIN"/>
    <property type="match status" value="1"/>
</dbReference>